<proteinExistence type="predicted"/>
<gene>
    <name evidence="4" type="ORF">HPS56_02385</name>
</gene>
<feature type="transmembrane region" description="Helical" evidence="2">
    <location>
        <begin position="6"/>
        <end position="22"/>
    </location>
</feature>
<organism evidence="4 5">
    <name type="scientific">Xylanibacter muris</name>
    <dbReference type="NCBI Taxonomy" id="2736290"/>
    <lineage>
        <taxon>Bacteria</taxon>
        <taxon>Pseudomonadati</taxon>
        <taxon>Bacteroidota</taxon>
        <taxon>Bacteroidia</taxon>
        <taxon>Bacteroidales</taxon>
        <taxon>Prevotellaceae</taxon>
        <taxon>Xylanibacter</taxon>
    </lineage>
</organism>
<dbReference type="InterPro" id="IPR052173">
    <property type="entry name" value="Beta-lactam_resp_regulator"/>
</dbReference>
<comment type="caution">
    <text evidence="4">The sequence shown here is derived from an EMBL/GenBank/DDBJ whole genome shotgun (WGS) entry which is preliminary data.</text>
</comment>
<feature type="domain" description="Peptidase M56" evidence="3">
    <location>
        <begin position="158"/>
        <end position="255"/>
    </location>
</feature>
<dbReference type="Pfam" id="PF05569">
    <property type="entry name" value="Peptidase_M56"/>
    <property type="match status" value="1"/>
</dbReference>
<feature type="transmembrane region" description="Helical" evidence="2">
    <location>
        <begin position="264"/>
        <end position="283"/>
    </location>
</feature>
<dbReference type="Proteomes" id="UP000714420">
    <property type="component" value="Unassembled WGS sequence"/>
</dbReference>
<keyword evidence="5" id="KW-1185">Reference proteome</keyword>
<protein>
    <submittedName>
        <fullName evidence="4">M56 family metallopeptidase</fullName>
    </submittedName>
</protein>
<feature type="compositionally biased region" description="Basic and acidic residues" evidence="1">
    <location>
        <begin position="313"/>
        <end position="327"/>
    </location>
</feature>
<evidence type="ECO:0000313" key="4">
    <source>
        <dbReference type="EMBL" id="NPD91207.1"/>
    </source>
</evidence>
<keyword evidence="2" id="KW-0812">Transmembrane</keyword>
<feature type="transmembrane region" description="Helical" evidence="2">
    <location>
        <begin position="88"/>
        <end position="115"/>
    </location>
</feature>
<evidence type="ECO:0000259" key="3">
    <source>
        <dbReference type="Pfam" id="PF05569"/>
    </source>
</evidence>
<feature type="region of interest" description="Disordered" evidence="1">
    <location>
        <begin position="313"/>
        <end position="347"/>
    </location>
</feature>
<dbReference type="InterPro" id="IPR008756">
    <property type="entry name" value="Peptidase_M56"/>
</dbReference>
<evidence type="ECO:0000313" key="5">
    <source>
        <dbReference type="Proteomes" id="UP000714420"/>
    </source>
</evidence>
<keyword evidence="2" id="KW-1133">Transmembrane helix</keyword>
<keyword evidence="2" id="KW-0472">Membrane</keyword>
<dbReference type="CDD" id="cd07341">
    <property type="entry name" value="M56_BlaR1_MecR1_like"/>
    <property type="match status" value="1"/>
</dbReference>
<dbReference type="EMBL" id="JABKKF010000002">
    <property type="protein sequence ID" value="NPD91207.1"/>
    <property type="molecule type" value="Genomic_DNA"/>
</dbReference>
<sequence>MIFIFKSAITLAMLYCCFFTFLSKETFHRFNRIMLVGIMAAALTIPLIQLTTTTPTVVNEGLYQIERDFTYTAISVKDIADTPEHHEWAVYAVIIYLAGVVIMLCIAAIQFVTLLRYMRGGLRHTDCYGNTIILKTNDISSFSVLKYIVMSVNDYETYRTYILTHEQEHIRLGHTYDLMLLGVMKIMQWFNPFIWFLGRDLRAVHEFEADQAVINKGIDAKTYQQLLVMKAVGERLQLFTNCLNHSSLKRRIIMMYNKKTNRWMMLKALCAIPVAALAITAFAKPMAIEKVENAITTAEEKITRTVKHTVESRLVPESKKEAKREIPQTKAQPAMAKDASQTESKNADMPKNMETAKNMETVKNVRQTKTKKNIPVYNDMPEYTGQSSIKNGVRIKRTDDCTYVTLICTCRDNVGLYKIGGKENRTFIEDVETGDHYKARRVKDETAVFGGDGFVVTNMKGKRWAVTLEFPPLPDNVKHIRFWHLDNWTGSEYRIINIKDIEEI</sequence>
<evidence type="ECO:0000256" key="1">
    <source>
        <dbReference type="SAM" id="MobiDB-lite"/>
    </source>
</evidence>
<name>A0ABX2AMD7_9BACT</name>
<evidence type="ECO:0000256" key="2">
    <source>
        <dbReference type="SAM" id="Phobius"/>
    </source>
</evidence>
<accession>A0ABX2AMD7</accession>
<dbReference type="RefSeq" id="WP_172273305.1">
    <property type="nucleotide sequence ID" value="NZ_CASGMU010000002.1"/>
</dbReference>
<reference evidence="4 5" key="1">
    <citation type="submission" date="2020-05" db="EMBL/GenBank/DDBJ databases">
        <title>Distinct polysaccharide utilization as determinants for interspecies competition between intestinal Prevotella spp.</title>
        <authorList>
            <person name="Galvez E.J.C."/>
            <person name="Iljazovic A."/>
            <person name="Strowig T."/>
        </authorList>
    </citation>
    <scope>NUCLEOTIDE SEQUENCE [LARGE SCALE GENOMIC DNA]</scope>
    <source>
        <strain evidence="4 5">PMUR</strain>
    </source>
</reference>
<dbReference type="PANTHER" id="PTHR34978">
    <property type="entry name" value="POSSIBLE SENSOR-TRANSDUCER PROTEIN BLAR"/>
    <property type="match status" value="1"/>
</dbReference>
<feature type="transmembrane region" description="Helical" evidence="2">
    <location>
        <begin position="34"/>
        <end position="52"/>
    </location>
</feature>
<dbReference type="PANTHER" id="PTHR34978:SF3">
    <property type="entry name" value="SLR0241 PROTEIN"/>
    <property type="match status" value="1"/>
</dbReference>